<dbReference type="InterPro" id="IPR016187">
    <property type="entry name" value="CTDL_fold"/>
</dbReference>
<feature type="domain" description="C-type lectin" evidence="1">
    <location>
        <begin position="1"/>
        <end position="72"/>
    </location>
</feature>
<comment type="caution">
    <text evidence="2">The sequence shown here is derived from an EMBL/GenBank/DDBJ whole genome shotgun (WGS) entry which is preliminary data.</text>
</comment>
<sequence>MLTAYLSNQSATEFWVGLSEKKNVSRISGYFRWDAGQPKQPTTAVANRCVYIATNSYWRLTWCHEFKDYVCQTSNLGFSTKVAPITASPKISIQKASKRPNVLKFWEKVQVSCSAFHADGASLYFTFTAPGVMETKRPGDKNVSLLRHNTLAYDNSSGFCWLRSSAVWEVSAGEKHQGGHFSCCRQHPPGCARSATKFVDFNQQLGALNKRWTSEIEFISTVEWEGAEFFCLTDLTKRKTALSKAIDLAPRLQLIPARVFKGQNATLKCAFHNIVGKDLLWLIDTKEEILLRIDENGSLYRNLYDKGRFRWKLRAAGSLLFPRSTAISAGNISIRVLHQA</sequence>
<proteinExistence type="predicted"/>
<name>A0AAV4C5I0_9GAST</name>
<organism evidence="2 3">
    <name type="scientific">Plakobranchus ocellatus</name>
    <dbReference type="NCBI Taxonomy" id="259542"/>
    <lineage>
        <taxon>Eukaryota</taxon>
        <taxon>Metazoa</taxon>
        <taxon>Spiralia</taxon>
        <taxon>Lophotrochozoa</taxon>
        <taxon>Mollusca</taxon>
        <taxon>Gastropoda</taxon>
        <taxon>Heterobranchia</taxon>
        <taxon>Euthyneura</taxon>
        <taxon>Panpulmonata</taxon>
        <taxon>Sacoglossa</taxon>
        <taxon>Placobranchoidea</taxon>
        <taxon>Plakobranchidae</taxon>
        <taxon>Plakobranchus</taxon>
    </lineage>
</organism>
<feature type="non-terminal residue" evidence="2">
    <location>
        <position position="340"/>
    </location>
</feature>
<dbReference type="AlphaFoldDB" id="A0AAV4C5I0"/>
<dbReference type="Gene3D" id="3.10.100.10">
    <property type="entry name" value="Mannose-Binding Protein A, subunit A"/>
    <property type="match status" value="1"/>
</dbReference>
<dbReference type="PROSITE" id="PS50041">
    <property type="entry name" value="C_TYPE_LECTIN_2"/>
    <property type="match status" value="1"/>
</dbReference>
<accession>A0AAV4C5I0</accession>
<gene>
    <name evidence="2" type="ORF">PoB_005311600</name>
</gene>
<dbReference type="InterPro" id="IPR001304">
    <property type="entry name" value="C-type_lectin-like"/>
</dbReference>
<dbReference type="CDD" id="cd00037">
    <property type="entry name" value="CLECT"/>
    <property type="match status" value="1"/>
</dbReference>
<dbReference type="SUPFAM" id="SSF56436">
    <property type="entry name" value="C-type lectin-like"/>
    <property type="match status" value="1"/>
</dbReference>
<dbReference type="EMBL" id="BLXT01005852">
    <property type="protein sequence ID" value="GFO26611.1"/>
    <property type="molecule type" value="Genomic_DNA"/>
</dbReference>
<dbReference type="Pfam" id="PF00059">
    <property type="entry name" value="Lectin_C"/>
    <property type="match status" value="1"/>
</dbReference>
<evidence type="ECO:0000313" key="3">
    <source>
        <dbReference type="Proteomes" id="UP000735302"/>
    </source>
</evidence>
<keyword evidence="3" id="KW-1185">Reference proteome</keyword>
<reference evidence="2 3" key="1">
    <citation type="journal article" date="2021" name="Elife">
        <title>Chloroplast acquisition without the gene transfer in kleptoplastic sea slugs, Plakobranchus ocellatus.</title>
        <authorList>
            <person name="Maeda T."/>
            <person name="Takahashi S."/>
            <person name="Yoshida T."/>
            <person name="Shimamura S."/>
            <person name="Takaki Y."/>
            <person name="Nagai Y."/>
            <person name="Toyoda A."/>
            <person name="Suzuki Y."/>
            <person name="Arimoto A."/>
            <person name="Ishii H."/>
            <person name="Satoh N."/>
            <person name="Nishiyama T."/>
            <person name="Hasebe M."/>
            <person name="Maruyama T."/>
            <person name="Minagawa J."/>
            <person name="Obokata J."/>
            <person name="Shigenobu S."/>
        </authorList>
    </citation>
    <scope>NUCLEOTIDE SEQUENCE [LARGE SCALE GENOMIC DNA]</scope>
</reference>
<dbReference type="InterPro" id="IPR016186">
    <property type="entry name" value="C-type_lectin-like/link_sf"/>
</dbReference>
<dbReference type="Proteomes" id="UP000735302">
    <property type="component" value="Unassembled WGS sequence"/>
</dbReference>
<protein>
    <recommendedName>
        <fullName evidence="1">C-type lectin domain-containing protein</fullName>
    </recommendedName>
</protein>
<evidence type="ECO:0000313" key="2">
    <source>
        <dbReference type="EMBL" id="GFO26611.1"/>
    </source>
</evidence>
<evidence type="ECO:0000259" key="1">
    <source>
        <dbReference type="PROSITE" id="PS50041"/>
    </source>
</evidence>